<feature type="region of interest" description="Disordered" evidence="10">
    <location>
        <begin position="365"/>
        <end position="412"/>
    </location>
</feature>
<comment type="function">
    <text evidence="9">Structural component of the gap junctions.</text>
</comment>
<evidence type="ECO:0000313" key="12">
    <source>
        <dbReference type="Proteomes" id="UP001374579"/>
    </source>
</evidence>
<dbReference type="AlphaFoldDB" id="A0AAN9B4R2"/>
<evidence type="ECO:0000256" key="2">
    <source>
        <dbReference type="ARBA" id="ARBA00022448"/>
    </source>
</evidence>
<feature type="compositionally biased region" description="Low complexity" evidence="10">
    <location>
        <begin position="387"/>
        <end position="398"/>
    </location>
</feature>
<dbReference type="Proteomes" id="UP001374579">
    <property type="component" value="Unassembled WGS sequence"/>
</dbReference>
<keyword evidence="12" id="KW-1185">Reference proteome</keyword>
<dbReference type="GO" id="GO:0005886">
    <property type="term" value="C:plasma membrane"/>
    <property type="evidence" value="ECO:0007669"/>
    <property type="project" value="UniProtKB-SubCell"/>
</dbReference>
<dbReference type="PANTHER" id="PTHR11893:SF36">
    <property type="entry name" value="INNEXIN-5"/>
    <property type="match status" value="1"/>
</dbReference>
<protein>
    <recommendedName>
        <fullName evidence="9">Innexin</fullName>
    </recommendedName>
</protein>
<dbReference type="GO" id="GO:0005921">
    <property type="term" value="C:gap junction"/>
    <property type="evidence" value="ECO:0007669"/>
    <property type="project" value="UniProtKB-UniRule"/>
</dbReference>
<organism evidence="11 12">
    <name type="scientific">Littorina saxatilis</name>
    <dbReference type="NCBI Taxonomy" id="31220"/>
    <lineage>
        <taxon>Eukaryota</taxon>
        <taxon>Metazoa</taxon>
        <taxon>Spiralia</taxon>
        <taxon>Lophotrochozoa</taxon>
        <taxon>Mollusca</taxon>
        <taxon>Gastropoda</taxon>
        <taxon>Caenogastropoda</taxon>
        <taxon>Littorinimorpha</taxon>
        <taxon>Littorinoidea</taxon>
        <taxon>Littorinidae</taxon>
        <taxon>Littorina</taxon>
    </lineage>
</organism>
<keyword evidence="6 9" id="KW-0406">Ion transport</keyword>
<evidence type="ECO:0000256" key="8">
    <source>
        <dbReference type="ARBA" id="ARBA00023303"/>
    </source>
</evidence>
<comment type="caution">
    <text evidence="11">The sequence shown here is derived from an EMBL/GenBank/DDBJ whole genome shotgun (WGS) entry which is preliminary data.</text>
</comment>
<keyword evidence="5 9" id="KW-1133">Transmembrane helix</keyword>
<evidence type="ECO:0000256" key="6">
    <source>
        <dbReference type="ARBA" id="ARBA00023065"/>
    </source>
</evidence>
<keyword evidence="7 9" id="KW-0472">Membrane</keyword>
<dbReference type="EMBL" id="JBAMIC010000012">
    <property type="protein sequence ID" value="KAK7098817.1"/>
    <property type="molecule type" value="Genomic_DNA"/>
</dbReference>
<sequence>MLRRDYSWSENALGFGATLTLSILAVTSLGLRYVTNPILCLTPSQFTGAMVAHAHHKCFQTVEIAHTVNNLPTDRQEWDGKSQFTFHQWVPFALGVAAILCVLPHVIWRMLSGLLWLDAHALVQTVADNQRQNAAGRHVMLRDTAILLQAGLKGGNWVLTAVTAGRKLLVFVVCLAQVIMAAVIFRPHLSVKDSWESSEESDPKDIDYNASLPLPENFFCEMNIVQIHNVQNYVFQCTFPLAQVYNKGFAFLFYLFLLLTVCCLLDTLAWACRLLLPGLRDITLKRHLAAVTPGPEQTVAILPRFLDSLGADGRLLLAVTADCCGPLAAADLTNHLWLCYKGLPRPGPAPGPAFGATNSGPVLFGPAPEPVGSSHAASAPLAPPPFDSASPPASDPSAIPLLTMGQPGAKPM</sequence>
<keyword evidence="8 9" id="KW-0407">Ion channel</keyword>
<evidence type="ECO:0000313" key="11">
    <source>
        <dbReference type="EMBL" id="KAK7098817.1"/>
    </source>
</evidence>
<dbReference type="InterPro" id="IPR000990">
    <property type="entry name" value="Innexin"/>
</dbReference>
<dbReference type="GO" id="GO:0034220">
    <property type="term" value="P:monoatomic ion transmembrane transport"/>
    <property type="evidence" value="ECO:0007669"/>
    <property type="project" value="UniProtKB-KW"/>
</dbReference>
<dbReference type="Pfam" id="PF00876">
    <property type="entry name" value="Innexin"/>
    <property type="match status" value="1"/>
</dbReference>
<comment type="subcellular location">
    <subcellularLocation>
        <location evidence="1 9">Cell membrane</location>
        <topology evidence="1 9">Multi-pass membrane protein</topology>
    </subcellularLocation>
</comment>
<evidence type="ECO:0000256" key="5">
    <source>
        <dbReference type="ARBA" id="ARBA00022989"/>
    </source>
</evidence>
<comment type="similarity">
    <text evidence="9">Belongs to the pannexin family.</text>
</comment>
<feature type="transmembrane region" description="Helical" evidence="9">
    <location>
        <begin position="251"/>
        <end position="276"/>
    </location>
</feature>
<keyword evidence="4 9" id="KW-0812">Transmembrane</keyword>
<keyword evidence="2 9" id="KW-0813">Transport</keyword>
<dbReference type="GO" id="GO:0005243">
    <property type="term" value="F:gap junction channel activity"/>
    <property type="evidence" value="ECO:0007669"/>
    <property type="project" value="TreeGrafter"/>
</dbReference>
<evidence type="ECO:0000256" key="10">
    <source>
        <dbReference type="SAM" id="MobiDB-lite"/>
    </source>
</evidence>
<feature type="transmembrane region" description="Helical" evidence="9">
    <location>
        <begin position="168"/>
        <end position="185"/>
    </location>
</feature>
<reference evidence="11 12" key="1">
    <citation type="submission" date="2024-02" db="EMBL/GenBank/DDBJ databases">
        <title>Chromosome-scale genome assembly of the rough periwinkle Littorina saxatilis.</title>
        <authorList>
            <person name="De Jode A."/>
            <person name="Faria R."/>
            <person name="Formenti G."/>
            <person name="Sims Y."/>
            <person name="Smith T.P."/>
            <person name="Tracey A."/>
            <person name="Wood J.M.D."/>
            <person name="Zagrodzka Z.B."/>
            <person name="Johannesson K."/>
            <person name="Butlin R.K."/>
            <person name="Leder E.H."/>
        </authorList>
    </citation>
    <scope>NUCLEOTIDE SEQUENCE [LARGE SCALE GENOMIC DNA]</scope>
    <source>
        <strain evidence="11">Snail1</strain>
        <tissue evidence="11">Muscle</tissue>
    </source>
</reference>
<name>A0AAN9B4R2_9CAEN</name>
<dbReference type="PROSITE" id="PS51013">
    <property type="entry name" value="PANNEXIN"/>
    <property type="match status" value="1"/>
</dbReference>
<keyword evidence="3" id="KW-1003">Cell membrane</keyword>
<feature type="transmembrane region" description="Helical" evidence="9">
    <location>
        <begin position="12"/>
        <end position="34"/>
    </location>
</feature>
<proteinExistence type="inferred from homology"/>
<evidence type="ECO:0000256" key="4">
    <source>
        <dbReference type="ARBA" id="ARBA00022692"/>
    </source>
</evidence>
<feature type="transmembrane region" description="Helical" evidence="9">
    <location>
        <begin position="89"/>
        <end position="108"/>
    </location>
</feature>
<accession>A0AAN9B4R2</accession>
<gene>
    <name evidence="9" type="primary">inx</name>
    <name evidence="11" type="ORF">V1264_003046</name>
</gene>
<evidence type="ECO:0000256" key="7">
    <source>
        <dbReference type="ARBA" id="ARBA00023136"/>
    </source>
</evidence>
<evidence type="ECO:0000256" key="3">
    <source>
        <dbReference type="ARBA" id="ARBA00022475"/>
    </source>
</evidence>
<evidence type="ECO:0000256" key="1">
    <source>
        <dbReference type="ARBA" id="ARBA00004651"/>
    </source>
</evidence>
<dbReference type="PANTHER" id="PTHR11893">
    <property type="entry name" value="INNEXIN"/>
    <property type="match status" value="1"/>
</dbReference>
<evidence type="ECO:0000256" key="9">
    <source>
        <dbReference type="RuleBase" id="RU010713"/>
    </source>
</evidence>
<dbReference type="PRINTS" id="PR01262">
    <property type="entry name" value="INNEXIN"/>
</dbReference>